<organism evidence="2 3">
    <name type="scientific">Chiloscyllium punctatum</name>
    <name type="common">Brownbanded bambooshark</name>
    <name type="synonym">Hemiscyllium punctatum</name>
    <dbReference type="NCBI Taxonomy" id="137246"/>
    <lineage>
        <taxon>Eukaryota</taxon>
        <taxon>Metazoa</taxon>
        <taxon>Chordata</taxon>
        <taxon>Craniata</taxon>
        <taxon>Vertebrata</taxon>
        <taxon>Chondrichthyes</taxon>
        <taxon>Elasmobranchii</taxon>
        <taxon>Galeomorphii</taxon>
        <taxon>Galeoidea</taxon>
        <taxon>Orectolobiformes</taxon>
        <taxon>Hemiscylliidae</taxon>
        <taxon>Chiloscyllium</taxon>
    </lineage>
</organism>
<dbReference type="Proteomes" id="UP000287033">
    <property type="component" value="Unassembled WGS sequence"/>
</dbReference>
<feature type="region of interest" description="Disordered" evidence="1">
    <location>
        <begin position="65"/>
        <end position="105"/>
    </location>
</feature>
<dbReference type="EMBL" id="BEZZ01091145">
    <property type="protein sequence ID" value="GCC43254.1"/>
    <property type="molecule type" value="Genomic_DNA"/>
</dbReference>
<accession>A0A401TKV8</accession>
<feature type="compositionally biased region" description="Polar residues" evidence="1">
    <location>
        <begin position="191"/>
        <end position="201"/>
    </location>
</feature>
<feature type="region of interest" description="Disordered" evidence="1">
    <location>
        <begin position="119"/>
        <end position="209"/>
    </location>
</feature>
<sequence>RVNPTWGQGGSLAFFWASPVVSRPLTRAEPVRAGRARWRPSLGELDLHHPPTTCCPCWPEGAHTYPSEAGREEGPSEEEEEELDAAEEATETVERRHNVDDMMYGRTMDPDRLLFLSMREGACGPGGRDGQQRSPNIQPLPARQGRSSPGRARNVNRPLQSRDGTAHGQQPRVCRSFSFPRPTPGVGEGNTKCQLSLTVTRQDSHHEDS</sequence>
<gene>
    <name evidence="2" type="ORF">chiPu_0026949</name>
</gene>
<feature type="compositionally biased region" description="Acidic residues" evidence="1">
    <location>
        <begin position="75"/>
        <end position="91"/>
    </location>
</feature>
<keyword evidence="3" id="KW-1185">Reference proteome</keyword>
<protein>
    <submittedName>
        <fullName evidence="2">Uncharacterized protein</fullName>
    </submittedName>
</protein>
<evidence type="ECO:0000313" key="2">
    <source>
        <dbReference type="EMBL" id="GCC43254.1"/>
    </source>
</evidence>
<feature type="non-terminal residue" evidence="2">
    <location>
        <position position="1"/>
    </location>
</feature>
<evidence type="ECO:0000256" key="1">
    <source>
        <dbReference type="SAM" id="MobiDB-lite"/>
    </source>
</evidence>
<name>A0A401TKV8_CHIPU</name>
<proteinExistence type="predicted"/>
<reference evidence="2 3" key="1">
    <citation type="journal article" date="2018" name="Nat. Ecol. Evol.">
        <title>Shark genomes provide insights into elasmobranch evolution and the origin of vertebrates.</title>
        <authorList>
            <person name="Hara Y"/>
            <person name="Yamaguchi K"/>
            <person name="Onimaru K"/>
            <person name="Kadota M"/>
            <person name="Koyanagi M"/>
            <person name="Keeley SD"/>
            <person name="Tatsumi K"/>
            <person name="Tanaka K"/>
            <person name="Motone F"/>
            <person name="Kageyama Y"/>
            <person name="Nozu R"/>
            <person name="Adachi N"/>
            <person name="Nishimura O"/>
            <person name="Nakagawa R"/>
            <person name="Tanegashima C"/>
            <person name="Kiyatake I"/>
            <person name="Matsumoto R"/>
            <person name="Murakumo K"/>
            <person name="Nishida K"/>
            <person name="Terakita A"/>
            <person name="Kuratani S"/>
            <person name="Sato K"/>
            <person name="Hyodo S Kuraku.S."/>
        </authorList>
    </citation>
    <scope>NUCLEOTIDE SEQUENCE [LARGE SCALE GENOMIC DNA]</scope>
</reference>
<dbReference type="AlphaFoldDB" id="A0A401TKV8"/>
<evidence type="ECO:0000313" key="3">
    <source>
        <dbReference type="Proteomes" id="UP000287033"/>
    </source>
</evidence>
<comment type="caution">
    <text evidence="2">The sequence shown here is derived from an EMBL/GenBank/DDBJ whole genome shotgun (WGS) entry which is preliminary data.</text>
</comment>